<comment type="caution">
    <text evidence="11">The sequence shown here is derived from an EMBL/GenBank/DDBJ whole genome shotgun (WGS) entry which is preliminary data.</text>
</comment>
<evidence type="ECO:0000313" key="11">
    <source>
        <dbReference type="EMBL" id="MFL0249699.1"/>
    </source>
</evidence>
<organism evidence="11 12">
    <name type="scientific">Clostridium neuense</name>
    <dbReference type="NCBI Taxonomy" id="1728934"/>
    <lineage>
        <taxon>Bacteria</taxon>
        <taxon>Bacillati</taxon>
        <taxon>Bacillota</taxon>
        <taxon>Clostridia</taxon>
        <taxon>Eubacteriales</taxon>
        <taxon>Clostridiaceae</taxon>
        <taxon>Clostridium</taxon>
    </lineage>
</organism>
<dbReference type="InterPro" id="IPR024041">
    <property type="entry name" value="NH4_transpt_AmtB-like_dom"/>
</dbReference>
<keyword evidence="7 9" id="KW-0924">Ammonia transport</keyword>
<dbReference type="Pfam" id="PF00909">
    <property type="entry name" value="Ammonium_transp"/>
    <property type="match status" value="1"/>
</dbReference>
<comment type="similarity">
    <text evidence="2 9">Belongs to the ammonia transporter channel (TC 1.A.11.2) family.</text>
</comment>
<dbReference type="SUPFAM" id="SSF111352">
    <property type="entry name" value="Ammonium transporter"/>
    <property type="match status" value="1"/>
</dbReference>
<feature type="transmembrane region" description="Helical" evidence="9">
    <location>
        <begin position="282"/>
        <end position="299"/>
    </location>
</feature>
<feature type="transmembrane region" description="Helical" evidence="9">
    <location>
        <begin position="6"/>
        <end position="29"/>
    </location>
</feature>
<feature type="domain" description="Ammonium transporter AmtB-like" evidence="10">
    <location>
        <begin position="7"/>
        <end position="402"/>
    </location>
</feature>
<gene>
    <name evidence="11" type="ORF">ACJDT4_04630</name>
</gene>
<feature type="transmembrane region" description="Helical" evidence="9">
    <location>
        <begin position="350"/>
        <end position="372"/>
    </location>
</feature>
<comment type="subcellular location">
    <subcellularLocation>
        <location evidence="9">Cell membrane</location>
        <topology evidence="9">Multi-pass membrane protein</topology>
    </subcellularLocation>
    <subcellularLocation>
        <location evidence="1">Membrane</location>
        <topology evidence="1">Multi-pass membrane protein</topology>
    </subcellularLocation>
</comment>
<sequence>MNTGDTAFMFLSTVLVMLMTPGLALFYSGMVKEKNVLSTTMHSYCCIAIVSIQWILVGYSLAFGPDISHITGNLSWTFLNNVGFKPLAAYAPTIPHNLFMMYQLMFAIITPALITGAFAERIKFPAFLAFILIWTTVVYDPVAHWVWGTGGWIKNLGALDFAGGTVVHISSGVSGLVAAIYIGKRKIRKTSPNNLPMTILGAGLLWFGWYGFNAGSALGLNNVTMTAFITTNTSAAAATISWVACEWIVTKKATVLGAVTGAVVGLVSITPAAGFVTPASSIVIGAIGSIICYFAVSYLKPKFNYDDALDAFGCHGIGGTWGSIATGIFATKAVNSGGANGLLYGNPSLVLTQFIATIAVYAYSIIMTIIILKVVSLVFKLRADDNEEDLGLDISMHGEKGYHIS</sequence>
<evidence type="ECO:0000256" key="4">
    <source>
        <dbReference type="ARBA" id="ARBA00022692"/>
    </source>
</evidence>
<dbReference type="NCBIfam" id="TIGR00836">
    <property type="entry name" value="amt"/>
    <property type="match status" value="1"/>
</dbReference>
<feature type="transmembrane region" description="Helical" evidence="9">
    <location>
        <begin position="255"/>
        <end position="276"/>
    </location>
</feature>
<evidence type="ECO:0000256" key="9">
    <source>
        <dbReference type="RuleBase" id="RU362002"/>
    </source>
</evidence>
<keyword evidence="12" id="KW-1185">Reference proteome</keyword>
<evidence type="ECO:0000256" key="5">
    <source>
        <dbReference type="ARBA" id="ARBA00022989"/>
    </source>
</evidence>
<proteinExistence type="inferred from homology"/>
<feature type="transmembrane region" description="Helical" evidence="9">
    <location>
        <begin position="194"/>
        <end position="212"/>
    </location>
</feature>
<dbReference type="InterPro" id="IPR001905">
    <property type="entry name" value="Ammonium_transpt"/>
</dbReference>
<name>A0ABW8TAZ0_9CLOT</name>
<keyword evidence="3 9" id="KW-0813">Transport</keyword>
<evidence type="ECO:0000256" key="3">
    <source>
        <dbReference type="ARBA" id="ARBA00022448"/>
    </source>
</evidence>
<feature type="transmembrane region" description="Helical" evidence="9">
    <location>
        <begin position="126"/>
        <end position="147"/>
    </location>
</feature>
<dbReference type="PANTHER" id="PTHR43029">
    <property type="entry name" value="AMMONIUM TRANSPORTER MEP2"/>
    <property type="match status" value="1"/>
</dbReference>
<keyword evidence="6 9" id="KW-0472">Membrane</keyword>
<reference evidence="11 12" key="1">
    <citation type="submission" date="2024-11" db="EMBL/GenBank/DDBJ databases">
        <authorList>
            <person name="Heng Y.C."/>
            <person name="Lim A.C.H."/>
            <person name="Lee J.K.Y."/>
            <person name="Kittelmann S."/>
        </authorList>
    </citation>
    <scope>NUCLEOTIDE SEQUENCE [LARGE SCALE GENOMIC DNA]</scope>
    <source>
        <strain evidence="11 12">WILCCON 0114</strain>
    </source>
</reference>
<evidence type="ECO:0000256" key="1">
    <source>
        <dbReference type="ARBA" id="ARBA00004141"/>
    </source>
</evidence>
<dbReference type="PROSITE" id="PS01219">
    <property type="entry name" value="AMMONIUM_TRANSP"/>
    <property type="match status" value="1"/>
</dbReference>
<dbReference type="InterPro" id="IPR029020">
    <property type="entry name" value="Ammonium/urea_transptr"/>
</dbReference>
<feature type="transmembrane region" description="Helical" evidence="9">
    <location>
        <begin position="159"/>
        <end position="182"/>
    </location>
</feature>
<dbReference type="Proteomes" id="UP001623592">
    <property type="component" value="Unassembled WGS sequence"/>
</dbReference>
<keyword evidence="5 9" id="KW-1133">Transmembrane helix</keyword>
<feature type="transmembrane region" description="Helical" evidence="9">
    <location>
        <begin position="41"/>
        <end position="62"/>
    </location>
</feature>
<feature type="transmembrane region" description="Helical" evidence="9">
    <location>
        <begin position="100"/>
        <end position="119"/>
    </location>
</feature>
<keyword evidence="4 9" id="KW-0812">Transmembrane</keyword>
<evidence type="ECO:0000313" key="12">
    <source>
        <dbReference type="Proteomes" id="UP001623592"/>
    </source>
</evidence>
<evidence type="ECO:0000256" key="8">
    <source>
        <dbReference type="ARBA" id="ARBA00050025"/>
    </source>
</evidence>
<dbReference type="PANTHER" id="PTHR43029:SF10">
    <property type="entry name" value="AMMONIUM TRANSPORTER MEP2"/>
    <property type="match status" value="1"/>
</dbReference>
<evidence type="ECO:0000259" key="10">
    <source>
        <dbReference type="Pfam" id="PF00909"/>
    </source>
</evidence>
<dbReference type="EMBL" id="JBJIAA010000003">
    <property type="protein sequence ID" value="MFL0249699.1"/>
    <property type="molecule type" value="Genomic_DNA"/>
</dbReference>
<evidence type="ECO:0000256" key="6">
    <source>
        <dbReference type="ARBA" id="ARBA00023136"/>
    </source>
</evidence>
<dbReference type="RefSeq" id="WP_406786368.1">
    <property type="nucleotide sequence ID" value="NZ_JBJIAA010000003.1"/>
</dbReference>
<dbReference type="InterPro" id="IPR018047">
    <property type="entry name" value="Ammonium_transpt_CS"/>
</dbReference>
<feature type="transmembrane region" description="Helical" evidence="9">
    <location>
        <begin position="224"/>
        <end position="243"/>
    </location>
</feature>
<dbReference type="Gene3D" id="1.10.3430.10">
    <property type="entry name" value="Ammonium transporter AmtB like domains"/>
    <property type="match status" value="1"/>
</dbReference>
<feature type="transmembrane region" description="Helical" evidence="9">
    <location>
        <begin position="311"/>
        <end position="330"/>
    </location>
</feature>
<evidence type="ECO:0000256" key="2">
    <source>
        <dbReference type="ARBA" id="ARBA00005887"/>
    </source>
</evidence>
<evidence type="ECO:0000256" key="7">
    <source>
        <dbReference type="ARBA" id="ARBA00023177"/>
    </source>
</evidence>
<accession>A0ABW8TAZ0</accession>
<protein>
    <recommendedName>
        <fullName evidence="8 9">Ammonium transporter</fullName>
    </recommendedName>
</protein>